<evidence type="ECO:0000313" key="3">
    <source>
        <dbReference type="Proteomes" id="UP001243420"/>
    </source>
</evidence>
<dbReference type="Proteomes" id="UP001243420">
    <property type="component" value="Chromosome"/>
</dbReference>
<evidence type="ECO:0008006" key="4">
    <source>
        <dbReference type="Google" id="ProtNLM"/>
    </source>
</evidence>
<proteinExistence type="predicted"/>
<feature type="transmembrane region" description="Helical" evidence="1">
    <location>
        <begin position="30"/>
        <end position="49"/>
    </location>
</feature>
<keyword evidence="1" id="KW-0472">Membrane</keyword>
<reference evidence="2 3" key="1">
    <citation type="submission" date="2023-04" db="EMBL/GenBank/DDBJ databases">
        <title>Jannaschia ovalis sp. nov., a marine bacterium isolated from sea tidal flat.</title>
        <authorList>
            <person name="Kwon D.Y."/>
            <person name="Kim J.-J."/>
        </authorList>
    </citation>
    <scope>NUCLEOTIDE SEQUENCE [LARGE SCALE GENOMIC DNA]</scope>
    <source>
        <strain evidence="2 3">GRR-S6-38</strain>
    </source>
</reference>
<gene>
    <name evidence="2" type="ORF">P8627_13615</name>
</gene>
<evidence type="ECO:0000313" key="2">
    <source>
        <dbReference type="EMBL" id="WGH78059.1"/>
    </source>
</evidence>
<evidence type="ECO:0000256" key="1">
    <source>
        <dbReference type="SAM" id="Phobius"/>
    </source>
</evidence>
<keyword evidence="1" id="KW-0812">Transmembrane</keyword>
<sequence length="71" mass="7083">MALILAGLLLAGFIVNVVLGSVAGDAPLGVVAEALLLFAASICFTVAILKREAVAKEKGTLKPPPPSQGGL</sequence>
<keyword evidence="3" id="KW-1185">Reference proteome</keyword>
<protein>
    <recommendedName>
        <fullName evidence="4">PEP-CTERM protein-sorting domain-containing protein</fullName>
    </recommendedName>
</protein>
<organism evidence="2 3">
    <name type="scientific">Jannaschia ovalis</name>
    <dbReference type="NCBI Taxonomy" id="3038773"/>
    <lineage>
        <taxon>Bacteria</taxon>
        <taxon>Pseudomonadati</taxon>
        <taxon>Pseudomonadota</taxon>
        <taxon>Alphaproteobacteria</taxon>
        <taxon>Rhodobacterales</taxon>
        <taxon>Roseobacteraceae</taxon>
        <taxon>Jannaschia</taxon>
    </lineage>
</organism>
<dbReference type="RefSeq" id="WP_279964740.1">
    <property type="nucleotide sequence ID" value="NZ_CP122537.1"/>
</dbReference>
<dbReference type="EMBL" id="CP122537">
    <property type="protein sequence ID" value="WGH78059.1"/>
    <property type="molecule type" value="Genomic_DNA"/>
</dbReference>
<name>A0ABY8LD10_9RHOB</name>
<keyword evidence="1" id="KW-1133">Transmembrane helix</keyword>
<accession>A0ABY8LD10</accession>